<dbReference type="GO" id="GO:0007155">
    <property type="term" value="P:cell adhesion"/>
    <property type="evidence" value="ECO:0007669"/>
    <property type="project" value="InterPro"/>
</dbReference>
<dbReference type="Proteomes" id="UP001196509">
    <property type="component" value="Unassembled WGS sequence"/>
</dbReference>
<gene>
    <name evidence="4" type="ORF">K1W69_14635</name>
</gene>
<dbReference type="GO" id="GO:0009289">
    <property type="term" value="C:pilus"/>
    <property type="evidence" value="ECO:0007669"/>
    <property type="project" value="InterPro"/>
</dbReference>
<organism evidence="4 5">
    <name type="scientific">Flavimaribacter sediminis</name>
    <dbReference type="NCBI Taxonomy" id="2865987"/>
    <lineage>
        <taxon>Bacteria</taxon>
        <taxon>Pseudomonadati</taxon>
        <taxon>Pseudomonadota</taxon>
        <taxon>Alphaproteobacteria</taxon>
        <taxon>Hyphomicrobiales</taxon>
        <taxon>Rhizobiaceae</taxon>
        <taxon>Flavimaribacter</taxon>
    </lineage>
</organism>
<dbReference type="EMBL" id="JAICBX010000002">
    <property type="protein sequence ID" value="MBW8638431.1"/>
    <property type="molecule type" value="Genomic_DNA"/>
</dbReference>
<dbReference type="AlphaFoldDB" id="A0AAE2ZPE5"/>
<proteinExistence type="inferred from homology"/>
<evidence type="ECO:0000313" key="5">
    <source>
        <dbReference type="Proteomes" id="UP001196509"/>
    </source>
</evidence>
<feature type="chain" id="PRO_5042132278" evidence="3">
    <location>
        <begin position="26"/>
        <end position="133"/>
    </location>
</feature>
<keyword evidence="2 3" id="KW-0732">Signal</keyword>
<comment type="caution">
    <text evidence="4">The sequence shown here is derived from an EMBL/GenBank/DDBJ whole genome shotgun (WGS) entry which is preliminary data.</text>
</comment>
<name>A0AAE2ZPE5_9HYPH</name>
<dbReference type="Pfam" id="PF07012">
    <property type="entry name" value="Curlin_rpt"/>
    <property type="match status" value="1"/>
</dbReference>
<dbReference type="InterPro" id="IPR009742">
    <property type="entry name" value="Curlin_rpt"/>
</dbReference>
<evidence type="ECO:0000256" key="2">
    <source>
        <dbReference type="ARBA" id="ARBA00022729"/>
    </source>
</evidence>
<sequence>MNTAIRSLIAGVTLAASLAAAPAFAGGSVSVNLNPTDPEKAQALQTGLRFYGLAKGIKDGSITQNGFGNAAGLMQNGSGNLGVIHQNGDGHVGTIEQNGNGNACGLFQFGQNTEAHLQQNGDDGACATVQIGW</sequence>
<evidence type="ECO:0000256" key="1">
    <source>
        <dbReference type="ARBA" id="ARBA00009766"/>
    </source>
</evidence>
<accession>A0AAE2ZPE5</accession>
<dbReference type="RefSeq" id="WP_220229054.1">
    <property type="nucleotide sequence ID" value="NZ_JAICBX010000002.1"/>
</dbReference>
<keyword evidence="5" id="KW-1185">Reference proteome</keyword>
<protein>
    <submittedName>
        <fullName evidence="4">Curlin</fullName>
    </submittedName>
</protein>
<evidence type="ECO:0000256" key="3">
    <source>
        <dbReference type="SAM" id="SignalP"/>
    </source>
</evidence>
<reference evidence="4" key="1">
    <citation type="submission" date="2021-08" db="EMBL/GenBank/DDBJ databases">
        <title>Hoeflea bacterium WL0058 sp. nov., isolated from the sediment.</title>
        <authorList>
            <person name="Wang L."/>
            <person name="Zhang D."/>
        </authorList>
    </citation>
    <scope>NUCLEOTIDE SEQUENCE</scope>
    <source>
        <strain evidence="4">WL0058</strain>
    </source>
</reference>
<comment type="similarity">
    <text evidence="1">Belongs to the CsgA/CsgB family.</text>
</comment>
<evidence type="ECO:0000313" key="4">
    <source>
        <dbReference type="EMBL" id="MBW8638431.1"/>
    </source>
</evidence>
<feature type="signal peptide" evidence="3">
    <location>
        <begin position="1"/>
        <end position="25"/>
    </location>
</feature>